<keyword evidence="10" id="KW-1185">Reference proteome</keyword>
<protein>
    <submittedName>
        <fullName evidence="9">Glutamate receptor U1-like</fullName>
    </submittedName>
</protein>
<evidence type="ECO:0000256" key="3">
    <source>
        <dbReference type="ARBA" id="ARBA00022692"/>
    </source>
</evidence>
<evidence type="ECO:0000256" key="6">
    <source>
        <dbReference type="ARBA" id="ARBA00023170"/>
    </source>
</evidence>
<sequence>MVYLNTTLRVGFMPIIPYVKLEADGSVWGEVASKLGNISESIGLKLDLTLVWTLPEDMKWGTRLPNGSWEGMVGMGANGLVDIIHGPNPRAVFLDNEYDPSSNFAYEDLYVMATIPSKYLPQSVSFNIFDVETGIALLCILVLSTLLGMTARKIESIFEAKNVSFWSAEIIMGYGKTITQEGTRVIGGGTANQVLFGSWMIASFFFMNFVTTSLKSGLLIQLPYPRFETMADISTKPDVKPMMAHIIATVFKATPTETYQKLIEQLERHQSYTNPRDMFTPEIWQEMAGGKAVLFATQKMAESCLPSLCPTLGAYAYALKERPYQMQLLWYFVRTVPKEIQDAINIRTDWLNEHKTRWYTDYKTIAQNRYFCYLRKEARAQVSDYEALNVGQFSPFILLYLVCSGAAILSFVAERVWYRIQTGNIHLKRIQTANAKRRRRRAGTQVFI</sequence>
<keyword evidence="6 9" id="KW-0675">Receptor</keyword>
<proteinExistence type="predicted"/>
<keyword evidence="7" id="KW-0325">Glycoprotein</keyword>
<evidence type="ECO:0000256" key="1">
    <source>
        <dbReference type="ARBA" id="ARBA00004651"/>
    </source>
</evidence>
<evidence type="ECO:0000256" key="4">
    <source>
        <dbReference type="ARBA" id="ARBA00022989"/>
    </source>
</evidence>
<dbReference type="OrthoDB" id="6503370at2759"/>
<comment type="subcellular location">
    <subcellularLocation>
        <location evidence="1">Cell membrane</location>
        <topology evidence="1">Multi-pass membrane protein</topology>
    </subcellularLocation>
</comment>
<organism evidence="9 10">
    <name type="scientific">Tropilaelaps mercedesae</name>
    <dbReference type="NCBI Taxonomy" id="418985"/>
    <lineage>
        <taxon>Eukaryota</taxon>
        <taxon>Metazoa</taxon>
        <taxon>Ecdysozoa</taxon>
        <taxon>Arthropoda</taxon>
        <taxon>Chelicerata</taxon>
        <taxon>Arachnida</taxon>
        <taxon>Acari</taxon>
        <taxon>Parasitiformes</taxon>
        <taxon>Mesostigmata</taxon>
        <taxon>Gamasina</taxon>
        <taxon>Dermanyssoidea</taxon>
        <taxon>Laelapidae</taxon>
        <taxon>Tropilaelaps</taxon>
    </lineage>
</organism>
<dbReference type="EMBL" id="MNPL01002512">
    <property type="protein sequence ID" value="OQR78212.1"/>
    <property type="molecule type" value="Genomic_DNA"/>
</dbReference>
<dbReference type="InParanoid" id="A0A1V9XXQ5"/>
<evidence type="ECO:0000256" key="2">
    <source>
        <dbReference type="ARBA" id="ARBA00022475"/>
    </source>
</evidence>
<dbReference type="GO" id="GO:0005886">
    <property type="term" value="C:plasma membrane"/>
    <property type="evidence" value="ECO:0007669"/>
    <property type="project" value="UniProtKB-SubCell"/>
</dbReference>
<evidence type="ECO:0000256" key="7">
    <source>
        <dbReference type="ARBA" id="ARBA00023180"/>
    </source>
</evidence>
<gene>
    <name evidence="9" type="ORF">BIW11_06553</name>
</gene>
<evidence type="ECO:0000256" key="5">
    <source>
        <dbReference type="ARBA" id="ARBA00023136"/>
    </source>
</evidence>
<reference evidence="9 10" key="1">
    <citation type="journal article" date="2017" name="Gigascience">
        <title>Draft genome of the honey bee ectoparasitic mite, Tropilaelaps mercedesae, is shaped by the parasitic life history.</title>
        <authorList>
            <person name="Dong X."/>
            <person name="Armstrong S.D."/>
            <person name="Xia D."/>
            <person name="Makepeace B.L."/>
            <person name="Darby A.C."/>
            <person name="Kadowaki T."/>
        </authorList>
    </citation>
    <scope>NUCLEOTIDE SEQUENCE [LARGE SCALE GENOMIC DNA]</scope>
    <source>
        <strain evidence="9">Wuxi-XJTLU</strain>
    </source>
</reference>
<dbReference type="PANTHER" id="PTHR42643">
    <property type="entry name" value="IONOTROPIC RECEPTOR 20A-RELATED"/>
    <property type="match status" value="1"/>
</dbReference>
<dbReference type="SUPFAM" id="SSF53850">
    <property type="entry name" value="Periplasmic binding protein-like II"/>
    <property type="match status" value="1"/>
</dbReference>
<name>A0A1V9XXQ5_9ACAR</name>
<dbReference type="Gene3D" id="3.40.190.10">
    <property type="entry name" value="Periplasmic binding protein-like II"/>
    <property type="match status" value="1"/>
</dbReference>
<dbReference type="InterPro" id="IPR052192">
    <property type="entry name" value="Insect_Ionotropic_Sensory_Rcpt"/>
</dbReference>
<evidence type="ECO:0000313" key="9">
    <source>
        <dbReference type="EMBL" id="OQR78212.1"/>
    </source>
</evidence>
<keyword evidence="4 8" id="KW-1133">Transmembrane helix</keyword>
<dbReference type="PANTHER" id="PTHR42643:SF38">
    <property type="entry name" value="IONOTROPIC RECEPTOR 100A"/>
    <property type="match status" value="1"/>
</dbReference>
<dbReference type="Proteomes" id="UP000192247">
    <property type="component" value="Unassembled WGS sequence"/>
</dbReference>
<feature type="transmembrane region" description="Helical" evidence="8">
    <location>
        <begin position="397"/>
        <end position="418"/>
    </location>
</feature>
<keyword evidence="5 8" id="KW-0472">Membrane</keyword>
<dbReference type="AlphaFoldDB" id="A0A1V9XXQ5"/>
<keyword evidence="2" id="KW-1003">Cell membrane</keyword>
<evidence type="ECO:0000256" key="8">
    <source>
        <dbReference type="SAM" id="Phobius"/>
    </source>
</evidence>
<accession>A0A1V9XXQ5</accession>
<evidence type="ECO:0000313" key="10">
    <source>
        <dbReference type="Proteomes" id="UP000192247"/>
    </source>
</evidence>
<comment type="caution">
    <text evidence="9">The sequence shown here is derived from an EMBL/GenBank/DDBJ whole genome shotgun (WGS) entry which is preliminary data.</text>
</comment>
<keyword evidence="3 8" id="KW-0812">Transmembrane</keyword>